<organism evidence="1">
    <name type="scientific">marine sediment metagenome</name>
    <dbReference type="NCBI Taxonomy" id="412755"/>
    <lineage>
        <taxon>unclassified sequences</taxon>
        <taxon>metagenomes</taxon>
        <taxon>ecological metagenomes</taxon>
    </lineage>
</organism>
<accession>X1NRM1</accession>
<name>X1NRM1_9ZZZZ</name>
<dbReference type="EMBL" id="BARV01030888">
    <property type="protein sequence ID" value="GAI32856.1"/>
    <property type="molecule type" value="Genomic_DNA"/>
</dbReference>
<sequence>PDTATIVEAYLMFKFRMIENKYEDVNKLNEGTVALTSQVFQIQDGVGGDWADGINLVDDFFTLASLAREGGDVIIGTLNVGVADVVDGNDTYNVRLFLGKADFDFINFDDCQVVPVPLGVADNELAVVGLVGDSDRHPTVLFLELHHGVPSAHVPPSVRSLEEPLDYPAFLVEPNCLMRGVKIFGVIGIDLDGTLSRLDKNIVLAGTLIRQLVLLGLVAVGLVKEYPVTNADEGSKFPVTEMLYLGVGIRPVLG</sequence>
<dbReference type="AlphaFoldDB" id="X1NRM1"/>
<gene>
    <name evidence="1" type="ORF">S06H3_48982</name>
</gene>
<protein>
    <submittedName>
        <fullName evidence="1">Uncharacterized protein</fullName>
    </submittedName>
</protein>
<proteinExistence type="predicted"/>
<reference evidence="1" key="1">
    <citation type="journal article" date="2014" name="Front. Microbiol.">
        <title>High frequency of phylogenetically diverse reductive dehalogenase-homologous genes in deep subseafloor sedimentary metagenomes.</title>
        <authorList>
            <person name="Kawai M."/>
            <person name="Futagami T."/>
            <person name="Toyoda A."/>
            <person name="Takaki Y."/>
            <person name="Nishi S."/>
            <person name="Hori S."/>
            <person name="Arai W."/>
            <person name="Tsubouchi T."/>
            <person name="Morono Y."/>
            <person name="Uchiyama I."/>
            <person name="Ito T."/>
            <person name="Fujiyama A."/>
            <person name="Inagaki F."/>
            <person name="Takami H."/>
        </authorList>
    </citation>
    <scope>NUCLEOTIDE SEQUENCE</scope>
    <source>
        <strain evidence="1">Expedition CK06-06</strain>
    </source>
</reference>
<evidence type="ECO:0000313" key="1">
    <source>
        <dbReference type="EMBL" id="GAI32856.1"/>
    </source>
</evidence>
<feature type="non-terminal residue" evidence="1">
    <location>
        <position position="1"/>
    </location>
</feature>
<comment type="caution">
    <text evidence="1">The sequence shown here is derived from an EMBL/GenBank/DDBJ whole genome shotgun (WGS) entry which is preliminary data.</text>
</comment>
<feature type="non-terminal residue" evidence="1">
    <location>
        <position position="254"/>
    </location>
</feature>